<keyword evidence="1" id="KW-0175">Coiled coil</keyword>
<dbReference type="InterPro" id="IPR007145">
    <property type="entry name" value="MAP65_Ase1_PRC1"/>
</dbReference>
<feature type="region of interest" description="Disordered" evidence="2">
    <location>
        <begin position="523"/>
        <end position="578"/>
    </location>
</feature>
<dbReference type="GO" id="GO:0008017">
    <property type="term" value="F:microtubule binding"/>
    <property type="evidence" value="ECO:0007669"/>
    <property type="project" value="InterPro"/>
</dbReference>
<gene>
    <name evidence="3" type="ORF">RHIMIDRAFT_313655</name>
</gene>
<dbReference type="EMBL" id="KZ303850">
    <property type="protein sequence ID" value="PHZ12164.1"/>
    <property type="molecule type" value="Genomic_DNA"/>
</dbReference>
<dbReference type="Pfam" id="PF03999">
    <property type="entry name" value="MAP65_ASE1"/>
    <property type="match status" value="1"/>
</dbReference>
<dbReference type="PANTHER" id="PTHR19321">
    <property type="entry name" value="PROTEIN REGULATOR OF CYTOKINESIS 1 PRC1-RELATED"/>
    <property type="match status" value="1"/>
</dbReference>
<feature type="compositionally biased region" description="Acidic residues" evidence="2">
    <location>
        <begin position="541"/>
        <end position="550"/>
    </location>
</feature>
<dbReference type="Gene3D" id="1.20.58.1520">
    <property type="match status" value="1"/>
</dbReference>
<dbReference type="AlphaFoldDB" id="A0A2G4STT4"/>
<dbReference type="RefSeq" id="XP_023465872.1">
    <property type="nucleotide sequence ID" value="XM_023614880.1"/>
</dbReference>
<protein>
    <recommendedName>
        <fullName evidence="5">Microtubule associated protein</fullName>
    </recommendedName>
</protein>
<organism evidence="3 4">
    <name type="scientific">Rhizopus microsporus ATCC 52813</name>
    <dbReference type="NCBI Taxonomy" id="1340429"/>
    <lineage>
        <taxon>Eukaryota</taxon>
        <taxon>Fungi</taxon>
        <taxon>Fungi incertae sedis</taxon>
        <taxon>Mucoromycota</taxon>
        <taxon>Mucoromycotina</taxon>
        <taxon>Mucoromycetes</taxon>
        <taxon>Mucorales</taxon>
        <taxon>Mucorineae</taxon>
        <taxon>Rhizopodaceae</taxon>
        <taxon>Rhizopus</taxon>
    </lineage>
</organism>
<feature type="coiled-coil region" evidence="1">
    <location>
        <begin position="87"/>
        <end position="118"/>
    </location>
</feature>
<accession>A0A2G4STT4</accession>
<evidence type="ECO:0000256" key="1">
    <source>
        <dbReference type="SAM" id="Coils"/>
    </source>
</evidence>
<feature type="compositionally biased region" description="Polar residues" evidence="2">
    <location>
        <begin position="555"/>
        <end position="565"/>
    </location>
</feature>
<dbReference type="GeneID" id="35445869"/>
<proteinExistence type="predicted"/>
<name>A0A2G4STT4_RHIZD</name>
<evidence type="ECO:0000313" key="4">
    <source>
        <dbReference type="Proteomes" id="UP000242254"/>
    </source>
</evidence>
<evidence type="ECO:0008006" key="5">
    <source>
        <dbReference type="Google" id="ProtNLM"/>
    </source>
</evidence>
<feature type="coiled-coil region" evidence="1">
    <location>
        <begin position="3"/>
        <end position="51"/>
    </location>
</feature>
<dbReference type="GO" id="GO:1990023">
    <property type="term" value="C:mitotic spindle midzone"/>
    <property type="evidence" value="ECO:0007669"/>
    <property type="project" value="TreeGrafter"/>
</dbReference>
<dbReference type="Proteomes" id="UP000242254">
    <property type="component" value="Unassembled WGS sequence"/>
</dbReference>
<feature type="coiled-coil region" evidence="1">
    <location>
        <begin position="150"/>
        <end position="177"/>
    </location>
</feature>
<dbReference type="GO" id="GO:0051256">
    <property type="term" value="P:mitotic spindle midzone assembly"/>
    <property type="evidence" value="ECO:0007669"/>
    <property type="project" value="TreeGrafter"/>
</dbReference>
<reference evidence="3 4" key="1">
    <citation type="journal article" date="2016" name="Proc. Natl. Acad. Sci. U.S.A.">
        <title>Lipid metabolic changes in an early divergent fungus govern the establishment of a mutualistic symbiosis with endobacteria.</title>
        <authorList>
            <person name="Lastovetsky O.A."/>
            <person name="Gaspar M.L."/>
            <person name="Mondo S.J."/>
            <person name="LaButti K.M."/>
            <person name="Sandor L."/>
            <person name="Grigoriev I.V."/>
            <person name="Henry S.A."/>
            <person name="Pawlowska T.E."/>
        </authorList>
    </citation>
    <scope>NUCLEOTIDE SEQUENCE [LARGE SCALE GENOMIC DNA]</scope>
    <source>
        <strain evidence="3 4">ATCC 52813</strain>
    </source>
</reference>
<evidence type="ECO:0000313" key="3">
    <source>
        <dbReference type="EMBL" id="PHZ12164.1"/>
    </source>
</evidence>
<keyword evidence="4" id="KW-1185">Reference proteome</keyword>
<evidence type="ECO:0000256" key="2">
    <source>
        <dbReference type="SAM" id="MobiDB-lite"/>
    </source>
</evidence>
<dbReference type="GO" id="GO:0005737">
    <property type="term" value="C:cytoplasm"/>
    <property type="evidence" value="ECO:0007669"/>
    <property type="project" value="TreeGrafter"/>
</dbReference>
<sequence>MNLVSVEELISHLNNKIEQLNLISSEIGLKHDEQEQKIKDFLNDIARFANDQYTLAEKERDNFIKETENTHRAILSYKRLMGEYAASTAVIDRNKSLRDNLQELQDELIKVKERYNESLIYVQELHKQLKALHTALGGFVNINLIATTEVDVSSLAVNSLEDELQHAEQEYARRKAIVDDTATGICNILVTLGIDSLNNEADKLVMQYHQETNPDKKIELCNNLVSEESIYYLTERIAQLKETQHQVEDRKAELTHKLKHLWDRLRIDPEECEVFLMANRGLTQEEIQNYEMELKRLLKIRQERIGDFIERAREELVSLWDQLYYSEDQKRQFHPAYSNETTDEILEAHESEISRLRLEVEDSKYILDRIEKYMKLKQEIEEFEASTRDPNRLFGKGQRDPGRLLREEKFRKRVERELPKISKELEGSLLEYEALKNRPFMVYGKPYLETIYDNKEAQQKAIAPRTPKRETIPRKPFTSPRATTNKYAMFNTPQFNRTRSFQAVTETPKMDASISILHRVRERNIRKRPQKPIRRGHFGSDDDDEEEEEEKAFTSFKSQTMQMNKQLPLKRKHVEPEFDSDDNLAVNLDIFDDGPDLSDMSDIDS</sequence>
<dbReference type="STRING" id="1340429.A0A2G4STT4"/>
<feature type="region of interest" description="Disordered" evidence="2">
    <location>
        <begin position="458"/>
        <end position="482"/>
    </location>
</feature>
<feature type="compositionally biased region" description="Basic residues" evidence="2">
    <location>
        <begin position="523"/>
        <end position="537"/>
    </location>
</feature>
<dbReference type="PANTHER" id="PTHR19321:SF41">
    <property type="entry name" value="FASCETTO-RELATED"/>
    <property type="match status" value="1"/>
</dbReference>